<evidence type="ECO:0000313" key="1">
    <source>
        <dbReference type="EMBL" id="KAJ4918036.1"/>
    </source>
</evidence>
<proteinExistence type="predicted"/>
<reference evidence="1" key="1">
    <citation type="submission" date="2022-11" db="EMBL/GenBank/DDBJ databases">
        <title>Chromosome-level genome of Pogonophryne albipinna.</title>
        <authorList>
            <person name="Jo E."/>
        </authorList>
    </citation>
    <scope>NUCLEOTIDE SEQUENCE</scope>
    <source>
        <strain evidence="1">SGF0006</strain>
        <tissue evidence="1">Muscle</tissue>
    </source>
</reference>
<organism evidence="1 2">
    <name type="scientific">Pogonophryne albipinna</name>
    <dbReference type="NCBI Taxonomy" id="1090488"/>
    <lineage>
        <taxon>Eukaryota</taxon>
        <taxon>Metazoa</taxon>
        <taxon>Chordata</taxon>
        <taxon>Craniata</taxon>
        <taxon>Vertebrata</taxon>
        <taxon>Euteleostomi</taxon>
        <taxon>Actinopterygii</taxon>
        <taxon>Neopterygii</taxon>
        <taxon>Teleostei</taxon>
        <taxon>Neoteleostei</taxon>
        <taxon>Acanthomorphata</taxon>
        <taxon>Eupercaria</taxon>
        <taxon>Perciformes</taxon>
        <taxon>Notothenioidei</taxon>
        <taxon>Pogonophryne</taxon>
    </lineage>
</organism>
<dbReference type="AlphaFoldDB" id="A0AAD6A463"/>
<feature type="non-terminal residue" evidence="1">
    <location>
        <position position="57"/>
    </location>
</feature>
<protein>
    <submittedName>
        <fullName evidence="1">Uncharacterized protein</fullName>
    </submittedName>
</protein>
<comment type="caution">
    <text evidence="1">The sequence shown here is derived from an EMBL/GenBank/DDBJ whole genome shotgun (WGS) entry which is preliminary data.</text>
</comment>
<evidence type="ECO:0000313" key="2">
    <source>
        <dbReference type="Proteomes" id="UP001219934"/>
    </source>
</evidence>
<dbReference type="EMBL" id="JAPTMU010001058">
    <property type="protein sequence ID" value="KAJ4918036.1"/>
    <property type="molecule type" value="Genomic_DNA"/>
</dbReference>
<gene>
    <name evidence="1" type="ORF">JOQ06_000103</name>
</gene>
<accession>A0AAD6A463</accession>
<dbReference type="Proteomes" id="UP001219934">
    <property type="component" value="Unassembled WGS sequence"/>
</dbReference>
<keyword evidence="2" id="KW-1185">Reference proteome</keyword>
<name>A0AAD6A463_9TELE</name>
<sequence length="57" mass="6219">MSVLCDQPQVHLAALGLQLALTCQDPESGSYSLRTVNLLDQNQGFHQPREGHADTLT</sequence>